<dbReference type="CDD" id="cd06464">
    <property type="entry name" value="ACD_sHsps-like"/>
    <property type="match status" value="1"/>
</dbReference>
<dbReference type="OMA" id="FRHEITV"/>
<keyword evidence="7" id="KW-0472">Membrane</keyword>
<evidence type="ECO:0000256" key="4">
    <source>
        <dbReference type="PROSITE-ProRule" id="PRU00285"/>
    </source>
</evidence>
<feature type="compositionally biased region" description="Low complexity" evidence="6">
    <location>
        <begin position="105"/>
        <end position="114"/>
    </location>
</feature>
<protein>
    <submittedName>
        <fullName evidence="9">Protein RESTRICTED TEV MOVEMENT 2-like</fullName>
    </submittedName>
</protein>
<dbReference type="GeneID" id="104591871"/>
<feature type="region of interest" description="Disordered" evidence="6">
    <location>
        <begin position="102"/>
        <end position="250"/>
    </location>
</feature>
<dbReference type="Proteomes" id="UP000189703">
    <property type="component" value="Unplaced"/>
</dbReference>
<comment type="similarity">
    <text evidence="4 5">Belongs to the small heat shock protein (HSP20) family.</text>
</comment>
<evidence type="ECO:0000313" key="8">
    <source>
        <dbReference type="Proteomes" id="UP000189703"/>
    </source>
</evidence>
<name>A0A1U7Z9L6_NELNU</name>
<dbReference type="PROSITE" id="PS01031">
    <property type="entry name" value="SHSP"/>
    <property type="match status" value="1"/>
</dbReference>
<proteinExistence type="inferred from homology"/>
<dbReference type="Pfam" id="PF00011">
    <property type="entry name" value="HSP20"/>
    <property type="match status" value="1"/>
</dbReference>
<dbReference type="SUPFAM" id="SSF49764">
    <property type="entry name" value="HSP20-like chaperones"/>
    <property type="match status" value="1"/>
</dbReference>
<dbReference type="AlphaFoldDB" id="A0A1U7Z9L6"/>
<dbReference type="RefSeq" id="XP_010249250.1">
    <property type="nucleotide sequence ID" value="XM_010250948.2"/>
</dbReference>
<gene>
    <name evidence="9" type="primary">LOC104591871</name>
</gene>
<dbReference type="PANTHER" id="PTHR43670:SF114">
    <property type="entry name" value="OS05G0592000 PROTEIN"/>
    <property type="match status" value="1"/>
</dbReference>
<evidence type="ECO:0000256" key="2">
    <source>
        <dbReference type="ARBA" id="ARBA00022475"/>
    </source>
</evidence>
<sequence>MDTRPRDVSNRVYEYFQPSSEWKEEDEAKFLLLRLPGFKKEYLKAHFPAPGVIQISGERPLKDNKWSRFQQEFQIPENCDRSGIRARLGADVLTVVMPKTITPAQPQQQQQQPQVKPTSDSEAPTAQQPGTGSLPAPDKHQEPAVTLKPMSSEKHPKPIQEMPSRQKSTTEPKPDIRQEAIRADKADDDKRVKENGRPSGDKDDAAQKALEKKEQSDGFGDAAGKISKQVKEANIGGDNEARAKDRSTEKVTAACAGNQLIGLDESRKLIVNMVAAALVVLASVVYLIYTFGHSGKPNK</sequence>
<dbReference type="GO" id="GO:0005886">
    <property type="term" value="C:plasma membrane"/>
    <property type="evidence" value="ECO:0007669"/>
    <property type="project" value="UniProtKB-SubCell"/>
</dbReference>
<evidence type="ECO:0000313" key="9">
    <source>
        <dbReference type="RefSeq" id="XP_010249250.1"/>
    </source>
</evidence>
<keyword evidence="7" id="KW-0812">Transmembrane</keyword>
<feature type="compositionally biased region" description="Basic and acidic residues" evidence="6">
    <location>
        <begin position="239"/>
        <end position="249"/>
    </location>
</feature>
<reference evidence="9" key="1">
    <citation type="submission" date="2025-08" db="UniProtKB">
        <authorList>
            <consortium name="RefSeq"/>
        </authorList>
    </citation>
    <scope>IDENTIFICATION</scope>
</reference>
<feature type="compositionally biased region" description="Polar residues" evidence="6">
    <location>
        <begin position="115"/>
        <end position="131"/>
    </location>
</feature>
<keyword evidence="8" id="KW-1185">Reference proteome</keyword>
<keyword evidence="3" id="KW-0611">Plant defense</keyword>
<dbReference type="InterPro" id="IPR008978">
    <property type="entry name" value="HSP20-like_chaperone"/>
</dbReference>
<dbReference type="GO" id="GO:0034605">
    <property type="term" value="P:cellular response to heat"/>
    <property type="evidence" value="ECO:0000318"/>
    <property type="project" value="GO_Central"/>
</dbReference>
<feature type="compositionally biased region" description="Basic and acidic residues" evidence="6">
    <location>
        <begin position="168"/>
        <end position="216"/>
    </location>
</feature>
<evidence type="ECO:0000256" key="7">
    <source>
        <dbReference type="SAM" id="Phobius"/>
    </source>
</evidence>
<dbReference type="InterPro" id="IPR002068">
    <property type="entry name" value="A-crystallin/Hsp20_dom"/>
</dbReference>
<feature type="transmembrane region" description="Helical" evidence="7">
    <location>
        <begin position="269"/>
        <end position="289"/>
    </location>
</feature>
<evidence type="ECO:0000256" key="1">
    <source>
        <dbReference type="ARBA" id="ARBA00004162"/>
    </source>
</evidence>
<comment type="subcellular location">
    <subcellularLocation>
        <location evidence="1">Cell membrane</location>
        <topology evidence="1">Single-pass membrane protein</topology>
    </subcellularLocation>
</comment>
<evidence type="ECO:0000256" key="6">
    <source>
        <dbReference type="SAM" id="MobiDB-lite"/>
    </source>
</evidence>
<evidence type="ECO:0000256" key="3">
    <source>
        <dbReference type="ARBA" id="ARBA00022821"/>
    </source>
</evidence>
<dbReference type="GO" id="GO:0006952">
    <property type="term" value="P:defense response"/>
    <property type="evidence" value="ECO:0007669"/>
    <property type="project" value="UniProtKB-KW"/>
</dbReference>
<organism evidence="8 9">
    <name type="scientific">Nelumbo nucifera</name>
    <name type="common">Sacred lotus</name>
    <dbReference type="NCBI Taxonomy" id="4432"/>
    <lineage>
        <taxon>Eukaryota</taxon>
        <taxon>Viridiplantae</taxon>
        <taxon>Streptophyta</taxon>
        <taxon>Embryophyta</taxon>
        <taxon>Tracheophyta</taxon>
        <taxon>Spermatophyta</taxon>
        <taxon>Magnoliopsida</taxon>
        <taxon>Proteales</taxon>
        <taxon>Nelumbonaceae</taxon>
        <taxon>Nelumbo</taxon>
    </lineage>
</organism>
<dbReference type="eggNOG" id="KOG0710">
    <property type="taxonomic scope" value="Eukaryota"/>
</dbReference>
<evidence type="ECO:0000256" key="5">
    <source>
        <dbReference type="RuleBase" id="RU003616"/>
    </source>
</evidence>
<dbReference type="KEGG" id="nnu:104591871"/>
<keyword evidence="7" id="KW-1133">Transmembrane helix</keyword>
<dbReference type="PANTHER" id="PTHR43670">
    <property type="entry name" value="HEAT SHOCK PROTEIN 26"/>
    <property type="match status" value="1"/>
</dbReference>
<dbReference type="OrthoDB" id="1431247at2759"/>
<dbReference type="Gene3D" id="2.60.40.790">
    <property type="match status" value="1"/>
</dbReference>
<keyword evidence="2" id="KW-1003">Cell membrane</keyword>
<accession>A0A1U7Z9L6</accession>